<feature type="transmembrane region" description="Helical" evidence="1">
    <location>
        <begin position="12"/>
        <end position="32"/>
    </location>
</feature>
<proteinExistence type="predicted"/>
<name>A0A9D4TRM9_CHLVU</name>
<dbReference type="AlphaFoldDB" id="A0A9D4TRM9"/>
<keyword evidence="3" id="KW-1185">Reference proteome</keyword>
<keyword evidence="1" id="KW-0812">Transmembrane</keyword>
<dbReference type="EMBL" id="SIDB01000005">
    <property type="protein sequence ID" value="KAI3432540.1"/>
    <property type="molecule type" value="Genomic_DNA"/>
</dbReference>
<reference evidence="2" key="2">
    <citation type="submission" date="2020-11" db="EMBL/GenBank/DDBJ databases">
        <authorList>
            <person name="Cecchin M."/>
            <person name="Marcolungo L."/>
            <person name="Rossato M."/>
            <person name="Girolomoni L."/>
            <person name="Cosentino E."/>
            <person name="Cuine S."/>
            <person name="Li-Beisson Y."/>
            <person name="Delledonne M."/>
            <person name="Ballottari M."/>
        </authorList>
    </citation>
    <scope>NUCLEOTIDE SEQUENCE</scope>
    <source>
        <strain evidence="2">211/11P</strain>
        <tissue evidence="2">Whole cell</tissue>
    </source>
</reference>
<evidence type="ECO:0000313" key="3">
    <source>
        <dbReference type="Proteomes" id="UP001055712"/>
    </source>
</evidence>
<organism evidence="2 3">
    <name type="scientific">Chlorella vulgaris</name>
    <name type="common">Green alga</name>
    <dbReference type="NCBI Taxonomy" id="3077"/>
    <lineage>
        <taxon>Eukaryota</taxon>
        <taxon>Viridiplantae</taxon>
        <taxon>Chlorophyta</taxon>
        <taxon>core chlorophytes</taxon>
        <taxon>Trebouxiophyceae</taxon>
        <taxon>Chlorellales</taxon>
        <taxon>Chlorellaceae</taxon>
        <taxon>Chlorella clade</taxon>
        <taxon>Chlorella</taxon>
    </lineage>
</organism>
<accession>A0A9D4TRM9</accession>
<evidence type="ECO:0000313" key="2">
    <source>
        <dbReference type="EMBL" id="KAI3432540.1"/>
    </source>
</evidence>
<evidence type="ECO:0000256" key="1">
    <source>
        <dbReference type="SAM" id="Phobius"/>
    </source>
</evidence>
<protein>
    <submittedName>
        <fullName evidence="2">Uncharacterized protein</fullName>
    </submittedName>
</protein>
<keyword evidence="1" id="KW-0472">Membrane</keyword>
<keyword evidence="1" id="KW-1133">Transmembrane helix</keyword>
<sequence length="120" mass="13016">MSPTNGNIYKVLGKAILLASMSFSIGSVTMSSTFSVQNFSTSQEILQRAANALTQYLIIATIWTAGCSSLLYASYGRQGLLISVAANAAIMLWIERTYAASFKIAASQNGLQMPYMWRLS</sequence>
<gene>
    <name evidence="2" type="ORF">D9Q98_004089</name>
</gene>
<feature type="transmembrane region" description="Helical" evidence="1">
    <location>
        <begin position="53"/>
        <end position="72"/>
    </location>
</feature>
<dbReference type="Proteomes" id="UP001055712">
    <property type="component" value="Unassembled WGS sequence"/>
</dbReference>
<comment type="caution">
    <text evidence="2">The sequence shown here is derived from an EMBL/GenBank/DDBJ whole genome shotgun (WGS) entry which is preliminary data.</text>
</comment>
<reference evidence="2" key="1">
    <citation type="journal article" date="2019" name="Plant J.">
        <title>Chlorella vulgaris genome assembly and annotation reveals the molecular basis for metabolic acclimation to high light conditions.</title>
        <authorList>
            <person name="Cecchin M."/>
            <person name="Marcolungo L."/>
            <person name="Rossato M."/>
            <person name="Girolomoni L."/>
            <person name="Cosentino E."/>
            <person name="Cuine S."/>
            <person name="Li-Beisson Y."/>
            <person name="Delledonne M."/>
            <person name="Ballottari M."/>
        </authorList>
    </citation>
    <scope>NUCLEOTIDE SEQUENCE</scope>
    <source>
        <strain evidence="2">211/11P</strain>
    </source>
</reference>